<name>A0A3R6B030_9BACT</name>
<dbReference type="GO" id="GO:0003677">
    <property type="term" value="F:DNA binding"/>
    <property type="evidence" value="ECO:0007669"/>
    <property type="project" value="UniProtKB-KW"/>
</dbReference>
<reference evidence="1 2" key="1">
    <citation type="submission" date="2019-01" db="EMBL/GenBank/DDBJ databases">
        <title>Geovibrio thiophilus DSM 11263, complete genome.</title>
        <authorList>
            <person name="Spring S."/>
            <person name="Bunk B."/>
            <person name="Sproer C."/>
        </authorList>
    </citation>
    <scope>NUCLEOTIDE SEQUENCE [LARGE SCALE GENOMIC DNA]</scope>
    <source>
        <strain evidence="1 2">DSM 11263</strain>
    </source>
</reference>
<dbReference type="Proteomes" id="UP000287502">
    <property type="component" value="Chromosome"/>
</dbReference>
<accession>A0A3R6B030</accession>
<dbReference type="OrthoDB" id="5460091at2"/>
<keyword evidence="1" id="KW-0238">DNA-binding</keyword>
<sequence>MKQAQNDKEYRCPNCSKLLMKGDVNLVQIKCPRCKNIVTFKR</sequence>
<organism evidence="1 2">
    <name type="scientific">Geovibrio thiophilus</name>
    <dbReference type="NCBI Taxonomy" id="139438"/>
    <lineage>
        <taxon>Bacteria</taxon>
        <taxon>Pseudomonadati</taxon>
        <taxon>Deferribacterota</taxon>
        <taxon>Deferribacteres</taxon>
        <taxon>Deferribacterales</taxon>
        <taxon>Geovibrionaceae</taxon>
        <taxon>Geovibrio</taxon>
    </lineage>
</organism>
<gene>
    <name evidence="1" type="ORF">EP073_08400</name>
</gene>
<dbReference type="InterPro" id="IPR019294">
    <property type="entry name" value="Translation_reg_Com"/>
</dbReference>
<keyword evidence="2" id="KW-1185">Reference proteome</keyword>
<evidence type="ECO:0000313" key="1">
    <source>
        <dbReference type="EMBL" id="QAR34499.1"/>
    </source>
</evidence>
<dbReference type="EMBL" id="CP035108">
    <property type="protein sequence ID" value="QAR34499.1"/>
    <property type="molecule type" value="Genomic_DNA"/>
</dbReference>
<evidence type="ECO:0000313" key="2">
    <source>
        <dbReference type="Proteomes" id="UP000287502"/>
    </source>
</evidence>
<protein>
    <submittedName>
        <fullName evidence="1">Com family DNA-binding transcriptional regulator</fullName>
    </submittedName>
</protein>
<dbReference type="KEGG" id="gtl:EP073_08400"/>
<dbReference type="Gene3D" id="2.20.28.30">
    <property type="entry name" value="RNA polymerase ii, chain L"/>
    <property type="match status" value="1"/>
</dbReference>
<proteinExistence type="predicted"/>
<dbReference type="AlphaFoldDB" id="A0A3R6B030"/>
<dbReference type="Pfam" id="PF10122">
    <property type="entry name" value="Zn_ribbon_Com"/>
    <property type="match status" value="1"/>
</dbReference>